<gene>
    <name evidence="1" type="ORF">DPMN_008403</name>
</gene>
<reference evidence="1" key="2">
    <citation type="submission" date="2020-11" db="EMBL/GenBank/DDBJ databases">
        <authorList>
            <person name="McCartney M.A."/>
            <person name="Auch B."/>
            <person name="Kono T."/>
            <person name="Mallez S."/>
            <person name="Becker A."/>
            <person name="Gohl D.M."/>
            <person name="Silverstein K.A.T."/>
            <person name="Koren S."/>
            <person name="Bechman K.B."/>
            <person name="Herman A."/>
            <person name="Abrahante J.E."/>
            <person name="Garbe J."/>
        </authorList>
    </citation>
    <scope>NUCLEOTIDE SEQUENCE</scope>
    <source>
        <strain evidence="1">Duluth1</strain>
        <tissue evidence="1">Whole animal</tissue>
    </source>
</reference>
<evidence type="ECO:0000313" key="1">
    <source>
        <dbReference type="EMBL" id="KAH3884425.1"/>
    </source>
</evidence>
<reference evidence="1" key="1">
    <citation type="journal article" date="2019" name="bioRxiv">
        <title>The Genome of the Zebra Mussel, Dreissena polymorpha: A Resource for Invasive Species Research.</title>
        <authorList>
            <person name="McCartney M.A."/>
            <person name="Auch B."/>
            <person name="Kono T."/>
            <person name="Mallez S."/>
            <person name="Zhang Y."/>
            <person name="Obille A."/>
            <person name="Becker A."/>
            <person name="Abrahante J.E."/>
            <person name="Garbe J."/>
            <person name="Badalamenti J.P."/>
            <person name="Herman A."/>
            <person name="Mangelson H."/>
            <person name="Liachko I."/>
            <person name="Sullivan S."/>
            <person name="Sone E.D."/>
            <person name="Koren S."/>
            <person name="Silverstein K.A.T."/>
            <person name="Beckman K.B."/>
            <person name="Gohl D.M."/>
        </authorList>
    </citation>
    <scope>NUCLEOTIDE SEQUENCE</scope>
    <source>
        <strain evidence="1">Duluth1</strain>
        <tissue evidence="1">Whole animal</tissue>
    </source>
</reference>
<dbReference type="Proteomes" id="UP000828390">
    <property type="component" value="Unassembled WGS sequence"/>
</dbReference>
<proteinExistence type="predicted"/>
<organism evidence="1 2">
    <name type="scientific">Dreissena polymorpha</name>
    <name type="common">Zebra mussel</name>
    <name type="synonym">Mytilus polymorpha</name>
    <dbReference type="NCBI Taxonomy" id="45954"/>
    <lineage>
        <taxon>Eukaryota</taxon>
        <taxon>Metazoa</taxon>
        <taxon>Spiralia</taxon>
        <taxon>Lophotrochozoa</taxon>
        <taxon>Mollusca</taxon>
        <taxon>Bivalvia</taxon>
        <taxon>Autobranchia</taxon>
        <taxon>Heteroconchia</taxon>
        <taxon>Euheterodonta</taxon>
        <taxon>Imparidentia</taxon>
        <taxon>Neoheterodontei</taxon>
        <taxon>Myida</taxon>
        <taxon>Dreissenoidea</taxon>
        <taxon>Dreissenidae</taxon>
        <taxon>Dreissena</taxon>
    </lineage>
</organism>
<accession>A0A9D4MYB1</accession>
<keyword evidence="2" id="KW-1185">Reference proteome</keyword>
<evidence type="ECO:0000313" key="2">
    <source>
        <dbReference type="Proteomes" id="UP000828390"/>
    </source>
</evidence>
<dbReference type="EMBL" id="JAIWYP010000001">
    <property type="protein sequence ID" value="KAH3884425.1"/>
    <property type="molecule type" value="Genomic_DNA"/>
</dbReference>
<protein>
    <submittedName>
        <fullName evidence="1">Uncharacterized protein</fullName>
    </submittedName>
</protein>
<sequence length="130" mass="14663">MSRPLGGNDITRERLRKIGLYLAELCRRLRVRGIATMVVAGICQRWSFRDPDLTARHFAMGSSIAHYVVKHFPVASMVYVWAVGHWSHDGVHLSEEGEAEFLNSLRLKLGKVLAPKDLELREECMSVACA</sequence>
<dbReference type="AlphaFoldDB" id="A0A9D4MYB1"/>
<name>A0A9D4MYB1_DREPO</name>
<comment type="caution">
    <text evidence="1">The sequence shown here is derived from an EMBL/GenBank/DDBJ whole genome shotgun (WGS) entry which is preliminary data.</text>
</comment>